<dbReference type="PANTHER" id="PTHR45228:SF1">
    <property type="entry name" value="CYCLIC DI-GMP PHOSPHODIESTERASE TM_0186"/>
    <property type="match status" value="1"/>
</dbReference>
<dbReference type="Gene3D" id="3.30.450.40">
    <property type="match status" value="2"/>
</dbReference>
<dbReference type="SUPFAM" id="SSF109604">
    <property type="entry name" value="HD-domain/PDEase-like"/>
    <property type="match status" value="1"/>
</dbReference>
<dbReference type="PANTHER" id="PTHR45228">
    <property type="entry name" value="CYCLIC DI-GMP PHOSPHODIESTERASE TM_0186-RELATED"/>
    <property type="match status" value="1"/>
</dbReference>
<dbReference type="AlphaFoldDB" id="A0A1J5NIW7"/>
<dbReference type="InterPro" id="IPR037522">
    <property type="entry name" value="HD_GYP_dom"/>
</dbReference>
<dbReference type="Proteomes" id="UP000182811">
    <property type="component" value="Unassembled WGS sequence"/>
</dbReference>
<name>A0A1J5NIW7_NEOTH</name>
<organism evidence="2 3">
    <name type="scientific">Neomoorella thermoacetica</name>
    <name type="common">Clostridium thermoaceticum</name>
    <dbReference type="NCBI Taxonomy" id="1525"/>
    <lineage>
        <taxon>Bacteria</taxon>
        <taxon>Bacillati</taxon>
        <taxon>Bacillota</taxon>
        <taxon>Clostridia</taxon>
        <taxon>Neomoorellales</taxon>
        <taxon>Neomoorellaceae</taxon>
        <taxon>Neomoorella</taxon>
    </lineage>
</organism>
<sequence>MDRVLNVVCEEARAALLVPVAAVLLYDERHNALNLAAGSGLPPELAERMKSPQRYLYEDYVLKGDPVVVISDLRAVPDRRVADLCLHYNLCTGAGAKMQREGQFIGVLAIVTTGGVRHFTAEELALLQGLADQAAQAITNARLFEETRRRLKFVQSLRNIDLAIAGSFDLRVTFSIVLDEITAQLGMDAAAILLFNPHTLMLKYAAWRGFRTGTIERVRLRLGEGYAGRAALERRTIHIPCLAESERDTVQAPLLADEGFVTYYAVPLIAKGQIQGVLEVCHRSPIDPDGEWLEFLETLAGQAAIAIDNVALLDKLQRSHLELVLAYDATIEGWAHALDLRDKETEGHSRRVTEMTLRLARALGMNEEELVHIRRGALLHDIGKMGIPDSILLKPGPLTPAEWEVMRRHPQYAYEMLSPIAYLRPALDIPYCHHEKWDGTGYPRELKGEQIPLAARIFAVVDVWDALSSDRPYRPAWPPEKVRAYLKDEAGKHFDPRVVEVFLKVLQEEVLEEEAHGN</sequence>
<dbReference type="NCBIfam" id="TIGR00277">
    <property type="entry name" value="HDIG"/>
    <property type="match status" value="1"/>
</dbReference>
<dbReference type="InterPro" id="IPR003607">
    <property type="entry name" value="HD/PDEase_dom"/>
</dbReference>
<dbReference type="Gene3D" id="1.10.3210.10">
    <property type="entry name" value="Hypothetical protein af1432"/>
    <property type="match status" value="1"/>
</dbReference>
<feature type="domain" description="HD-GYP" evidence="1">
    <location>
        <begin position="323"/>
        <end position="518"/>
    </location>
</feature>
<dbReference type="InterPro" id="IPR052020">
    <property type="entry name" value="Cyclic_di-GMP/3'3'-cGAMP_PDE"/>
</dbReference>
<dbReference type="EC" id="3.1.4.52" evidence="2"/>
<dbReference type="InterPro" id="IPR006675">
    <property type="entry name" value="HDIG_dom"/>
</dbReference>
<dbReference type="InterPro" id="IPR029016">
    <property type="entry name" value="GAF-like_dom_sf"/>
</dbReference>
<proteinExistence type="predicted"/>
<dbReference type="Pfam" id="PF13185">
    <property type="entry name" value="GAF_2"/>
    <property type="match status" value="2"/>
</dbReference>
<dbReference type="SMART" id="SM00065">
    <property type="entry name" value="GAF"/>
    <property type="match status" value="2"/>
</dbReference>
<dbReference type="OrthoDB" id="10822at2"/>
<dbReference type="CDD" id="cd00077">
    <property type="entry name" value="HDc"/>
    <property type="match status" value="1"/>
</dbReference>
<keyword evidence="2" id="KW-0378">Hydrolase</keyword>
<gene>
    <name evidence="2" type="primary">rpfG_8</name>
    <name evidence="2" type="ORF">MOTE_18720</name>
</gene>
<dbReference type="PROSITE" id="PS51832">
    <property type="entry name" value="HD_GYP"/>
    <property type="match status" value="1"/>
</dbReference>
<reference evidence="2 3" key="1">
    <citation type="submission" date="2016-08" db="EMBL/GenBank/DDBJ databases">
        <title>Genome-based comparison of Moorella thermoacetic strains.</title>
        <authorList>
            <person name="Poehlein A."/>
            <person name="Bengelsdorf F.R."/>
            <person name="Esser C."/>
            <person name="Duerre P."/>
            <person name="Daniel R."/>
        </authorList>
    </citation>
    <scope>NUCLEOTIDE SEQUENCE [LARGE SCALE GENOMIC DNA]</scope>
    <source>
        <strain evidence="2 3">DSM 21394</strain>
    </source>
</reference>
<evidence type="ECO:0000259" key="1">
    <source>
        <dbReference type="PROSITE" id="PS51832"/>
    </source>
</evidence>
<dbReference type="Pfam" id="PF13487">
    <property type="entry name" value="HD_5"/>
    <property type="match status" value="1"/>
</dbReference>
<evidence type="ECO:0000313" key="3">
    <source>
        <dbReference type="Proteomes" id="UP000182811"/>
    </source>
</evidence>
<evidence type="ECO:0000313" key="2">
    <source>
        <dbReference type="EMBL" id="OIQ58502.1"/>
    </source>
</evidence>
<protein>
    <submittedName>
        <fullName evidence="2">Cyclic di-GMP phosphodiesterase response regulator RpfG</fullName>
        <ecNumber evidence="2">3.1.4.52</ecNumber>
    </submittedName>
</protein>
<dbReference type="GO" id="GO:0071111">
    <property type="term" value="F:cyclic-guanylate-specific phosphodiesterase activity"/>
    <property type="evidence" value="ECO:0007669"/>
    <property type="project" value="UniProtKB-EC"/>
</dbReference>
<dbReference type="InterPro" id="IPR003018">
    <property type="entry name" value="GAF"/>
</dbReference>
<dbReference type="SUPFAM" id="SSF55781">
    <property type="entry name" value="GAF domain-like"/>
    <property type="match status" value="2"/>
</dbReference>
<comment type="caution">
    <text evidence="2">The sequence shown here is derived from an EMBL/GenBank/DDBJ whole genome shotgun (WGS) entry which is preliminary data.</text>
</comment>
<dbReference type="EMBL" id="MDDC01000014">
    <property type="protein sequence ID" value="OIQ58502.1"/>
    <property type="molecule type" value="Genomic_DNA"/>
</dbReference>
<accession>A0A1J5NIW7</accession>
<dbReference type="SMART" id="SM00471">
    <property type="entry name" value="HDc"/>
    <property type="match status" value="1"/>
</dbReference>